<reference evidence="3" key="1">
    <citation type="submission" date="2021-02" db="EMBL/GenBank/DDBJ databases">
        <title>Metagenome analyses of Stigonema ocellatum DSM 106950, Chlorogloea purpurea SAG 13.99 and Gomphosphaeria aponina DSM 107014.</title>
        <authorList>
            <person name="Marter P."/>
            <person name="Huang S."/>
        </authorList>
    </citation>
    <scope>NUCLEOTIDE SEQUENCE</scope>
    <source>
        <strain evidence="3">JP213</strain>
    </source>
</reference>
<dbReference type="GO" id="GO:0003676">
    <property type="term" value="F:nucleic acid binding"/>
    <property type="evidence" value="ECO:0007669"/>
    <property type="project" value="InterPro"/>
</dbReference>
<dbReference type="Gene3D" id="3.40.1350.10">
    <property type="match status" value="1"/>
</dbReference>
<comment type="similarity">
    <text evidence="1 2">Belongs to the UPF0102 family.</text>
</comment>
<dbReference type="Proteomes" id="UP000767446">
    <property type="component" value="Unassembled WGS sequence"/>
</dbReference>
<dbReference type="SUPFAM" id="SSF52980">
    <property type="entry name" value="Restriction endonuclease-like"/>
    <property type="match status" value="1"/>
</dbReference>
<evidence type="ECO:0000256" key="1">
    <source>
        <dbReference type="ARBA" id="ARBA00006738"/>
    </source>
</evidence>
<name>A0A941GTU1_9CHRO</name>
<dbReference type="HAMAP" id="MF_00048">
    <property type="entry name" value="UPF0102"/>
    <property type="match status" value="1"/>
</dbReference>
<dbReference type="InterPro" id="IPR011856">
    <property type="entry name" value="tRNA_endonuc-like_dom_sf"/>
</dbReference>
<dbReference type="NCBIfam" id="TIGR00252">
    <property type="entry name" value="YraN family protein"/>
    <property type="match status" value="1"/>
</dbReference>
<gene>
    <name evidence="3" type="ORF">DSM107014_16370</name>
</gene>
<dbReference type="EMBL" id="JADQBC010000136">
    <property type="protein sequence ID" value="MBR8829445.1"/>
    <property type="molecule type" value="Genomic_DNA"/>
</dbReference>
<protein>
    <recommendedName>
        <fullName evidence="2">UPF0102 protein DSM107014_16370</fullName>
    </recommendedName>
</protein>
<dbReference type="InterPro" id="IPR003509">
    <property type="entry name" value="UPF0102_YraN-like"/>
</dbReference>
<evidence type="ECO:0000313" key="4">
    <source>
        <dbReference type="Proteomes" id="UP000767446"/>
    </source>
</evidence>
<dbReference type="CDD" id="cd20736">
    <property type="entry name" value="PoNe_Nuclease"/>
    <property type="match status" value="1"/>
</dbReference>
<accession>A0A941GTU1</accession>
<evidence type="ECO:0000256" key="2">
    <source>
        <dbReference type="HAMAP-Rule" id="MF_00048"/>
    </source>
</evidence>
<sequence>MTNIGKLGEQVVAKWLEKQGWSILHHRWRCRWGEIDLIAQEKCLKTIGFVEVKTRKQRNWDANGLLAITPQKQAKLWQTAEIFLSEYPDLANFPCRFDVALVSYKVGKQASEELVNWCNIKIGEPISWEGYQFALINYIESAFD</sequence>
<dbReference type="InterPro" id="IPR011335">
    <property type="entry name" value="Restrct_endonuc-II-like"/>
</dbReference>
<dbReference type="PANTHER" id="PTHR34039:SF1">
    <property type="entry name" value="UPF0102 PROTEIN YRAN"/>
    <property type="match status" value="1"/>
</dbReference>
<organism evidence="3 4">
    <name type="scientific">Gomphosphaeria aponina SAG 52.96 = DSM 107014</name>
    <dbReference type="NCBI Taxonomy" id="1521640"/>
    <lineage>
        <taxon>Bacteria</taxon>
        <taxon>Bacillati</taxon>
        <taxon>Cyanobacteriota</taxon>
        <taxon>Cyanophyceae</taxon>
        <taxon>Oscillatoriophycideae</taxon>
        <taxon>Chroococcales</taxon>
        <taxon>Gomphosphaeriaceae</taxon>
        <taxon>Gomphosphaeria</taxon>
    </lineage>
</organism>
<dbReference type="PANTHER" id="PTHR34039">
    <property type="entry name" value="UPF0102 PROTEIN YRAN"/>
    <property type="match status" value="1"/>
</dbReference>
<dbReference type="Pfam" id="PF02021">
    <property type="entry name" value="UPF0102"/>
    <property type="match status" value="1"/>
</dbReference>
<comment type="caution">
    <text evidence="3">The sequence shown here is derived from an EMBL/GenBank/DDBJ whole genome shotgun (WGS) entry which is preliminary data.</text>
</comment>
<evidence type="ECO:0000313" key="3">
    <source>
        <dbReference type="EMBL" id="MBR8829445.1"/>
    </source>
</evidence>
<dbReference type="NCBIfam" id="NF009150">
    <property type="entry name" value="PRK12497.1-3"/>
    <property type="match status" value="1"/>
</dbReference>
<proteinExistence type="inferred from homology"/>
<dbReference type="AlphaFoldDB" id="A0A941GTU1"/>